<dbReference type="EMBL" id="JMIH01000021">
    <property type="protein sequence ID" value="KEO73525.1"/>
    <property type="molecule type" value="Genomic_DNA"/>
</dbReference>
<dbReference type="Proteomes" id="UP000027821">
    <property type="component" value="Unassembled WGS sequence"/>
</dbReference>
<protein>
    <submittedName>
        <fullName evidence="1">Uncharacterized protein</fullName>
    </submittedName>
</protein>
<accession>A0A074KZ89</accession>
<gene>
    <name evidence="1" type="ORF">EL17_11515</name>
</gene>
<name>A0A074KZ89_9BACT</name>
<sequence>MIDAQGIHIWEWKSEGIMNSIAHAGYQTSNGFLLYGTYSNQTYIIQLNEDGELPPCVQLVS</sequence>
<keyword evidence="2" id="KW-1185">Reference proteome</keyword>
<evidence type="ECO:0000313" key="1">
    <source>
        <dbReference type="EMBL" id="KEO73525.1"/>
    </source>
</evidence>
<evidence type="ECO:0000313" key="2">
    <source>
        <dbReference type="Proteomes" id="UP000027821"/>
    </source>
</evidence>
<comment type="caution">
    <text evidence="1">The sequence shown here is derived from an EMBL/GenBank/DDBJ whole genome shotgun (WGS) entry which is preliminary data.</text>
</comment>
<reference evidence="1 2" key="1">
    <citation type="submission" date="2014-04" db="EMBL/GenBank/DDBJ databases">
        <title>Characterization and application of a salt tolerant electro-active bacterium.</title>
        <authorList>
            <person name="Yang L."/>
            <person name="Wei S."/>
            <person name="Tay Q.X.M."/>
        </authorList>
    </citation>
    <scope>NUCLEOTIDE SEQUENCE [LARGE SCALE GENOMIC DNA]</scope>
    <source>
        <strain evidence="1 2">LY1</strain>
    </source>
</reference>
<proteinExistence type="predicted"/>
<organism evidence="1 2">
    <name type="scientific">Anditalea andensis</name>
    <dbReference type="NCBI Taxonomy" id="1048983"/>
    <lineage>
        <taxon>Bacteria</taxon>
        <taxon>Pseudomonadati</taxon>
        <taxon>Bacteroidota</taxon>
        <taxon>Cytophagia</taxon>
        <taxon>Cytophagales</taxon>
        <taxon>Cytophagaceae</taxon>
        <taxon>Anditalea</taxon>
    </lineage>
</organism>
<dbReference type="AlphaFoldDB" id="A0A074KZ89"/>